<organism evidence="1 2">
    <name type="scientific">Caerostris extrusa</name>
    <name type="common">Bark spider</name>
    <name type="synonym">Caerostris bankana</name>
    <dbReference type="NCBI Taxonomy" id="172846"/>
    <lineage>
        <taxon>Eukaryota</taxon>
        <taxon>Metazoa</taxon>
        <taxon>Ecdysozoa</taxon>
        <taxon>Arthropoda</taxon>
        <taxon>Chelicerata</taxon>
        <taxon>Arachnida</taxon>
        <taxon>Araneae</taxon>
        <taxon>Araneomorphae</taxon>
        <taxon>Entelegynae</taxon>
        <taxon>Araneoidea</taxon>
        <taxon>Araneidae</taxon>
        <taxon>Caerostris</taxon>
    </lineage>
</organism>
<name>A0AAV4UYV6_CAEEX</name>
<reference evidence="1 2" key="1">
    <citation type="submission" date="2021-06" db="EMBL/GenBank/DDBJ databases">
        <title>Caerostris extrusa draft genome.</title>
        <authorList>
            <person name="Kono N."/>
            <person name="Arakawa K."/>
        </authorList>
    </citation>
    <scope>NUCLEOTIDE SEQUENCE [LARGE SCALE GENOMIC DNA]</scope>
</reference>
<keyword evidence="2" id="KW-1185">Reference proteome</keyword>
<dbReference type="AlphaFoldDB" id="A0AAV4UYV6"/>
<proteinExistence type="predicted"/>
<evidence type="ECO:0000313" key="2">
    <source>
        <dbReference type="Proteomes" id="UP001054945"/>
    </source>
</evidence>
<gene>
    <name evidence="1" type="ORF">CEXT_760141</name>
</gene>
<evidence type="ECO:0000313" key="1">
    <source>
        <dbReference type="EMBL" id="GIY62933.1"/>
    </source>
</evidence>
<dbReference type="Proteomes" id="UP001054945">
    <property type="component" value="Unassembled WGS sequence"/>
</dbReference>
<sequence>MITYPHMHAITPHPYKYAITRHPYKYAFTRHPYKYAFTTHPYLYDHYTSIHVFNQHTFIYERLTSTYECDHSIYMLEIAIDFLPQRPKRGAIRNDNNELSGELVFRHKSPAMTPLRPQRNDHKSRSESFVVVLP</sequence>
<dbReference type="EMBL" id="BPLR01013684">
    <property type="protein sequence ID" value="GIY62933.1"/>
    <property type="molecule type" value="Genomic_DNA"/>
</dbReference>
<comment type="caution">
    <text evidence="1">The sequence shown here is derived from an EMBL/GenBank/DDBJ whole genome shotgun (WGS) entry which is preliminary data.</text>
</comment>
<accession>A0AAV4UYV6</accession>
<protein>
    <submittedName>
        <fullName evidence="1">Uncharacterized protein</fullName>
    </submittedName>
</protein>